<feature type="non-terminal residue" evidence="1">
    <location>
        <position position="207"/>
    </location>
</feature>
<dbReference type="EMBL" id="AMQN01039032">
    <property type="status" value="NOT_ANNOTATED_CDS"/>
    <property type="molecule type" value="Genomic_DNA"/>
</dbReference>
<accession>R7V4Z8</accession>
<dbReference type="Gene3D" id="3.40.50.1820">
    <property type="entry name" value="alpha/beta hydrolase"/>
    <property type="match status" value="1"/>
</dbReference>
<keyword evidence="3" id="KW-1185">Reference proteome</keyword>
<reference evidence="1 3" key="2">
    <citation type="journal article" date="2013" name="Nature">
        <title>Insights into bilaterian evolution from three spiralian genomes.</title>
        <authorList>
            <person name="Simakov O."/>
            <person name="Marletaz F."/>
            <person name="Cho S.J."/>
            <person name="Edsinger-Gonzales E."/>
            <person name="Havlak P."/>
            <person name="Hellsten U."/>
            <person name="Kuo D.H."/>
            <person name="Larsson T."/>
            <person name="Lv J."/>
            <person name="Arendt D."/>
            <person name="Savage R."/>
            <person name="Osoegawa K."/>
            <person name="de Jong P."/>
            <person name="Grimwood J."/>
            <person name="Chapman J.A."/>
            <person name="Shapiro H."/>
            <person name="Aerts A."/>
            <person name="Otillar R.P."/>
            <person name="Terry A.Y."/>
            <person name="Boore J.L."/>
            <person name="Grigoriev I.V."/>
            <person name="Lindberg D.R."/>
            <person name="Seaver E.C."/>
            <person name="Weisblat D.A."/>
            <person name="Putnam N.H."/>
            <person name="Rokhsar D.S."/>
        </authorList>
    </citation>
    <scope>NUCLEOTIDE SEQUENCE</scope>
    <source>
        <strain evidence="1 3">I ESC-2004</strain>
    </source>
</reference>
<dbReference type="Pfam" id="PF06342">
    <property type="entry name" value="DUF1057"/>
    <property type="match status" value="1"/>
</dbReference>
<sequence>MASRLPSLSLRFGRPYAWAITQRLCGPLQVTPASLSAKTIHCLSPINVKFKLPPESRLVSRSSALNSEPPKKLSTEVDYSGKRNLRQYKSNWSEQTLTVSCCPDLYAPKPDGIQMNVVYIDTGYDLSSAEKTKVATVILAHGAGQTHKDMLPLAENLAQEGFRVVVPNFPGMGLTQSSDHLDNKMYGHTVEENMDFLGNFIHFLGIG</sequence>
<dbReference type="AlphaFoldDB" id="R7V4Z8"/>
<organism evidence="1">
    <name type="scientific">Capitella teleta</name>
    <name type="common">Polychaete worm</name>
    <dbReference type="NCBI Taxonomy" id="283909"/>
    <lineage>
        <taxon>Eukaryota</taxon>
        <taxon>Metazoa</taxon>
        <taxon>Spiralia</taxon>
        <taxon>Lophotrochozoa</taxon>
        <taxon>Annelida</taxon>
        <taxon>Polychaeta</taxon>
        <taxon>Sedentaria</taxon>
        <taxon>Scolecida</taxon>
        <taxon>Capitellidae</taxon>
        <taxon>Capitella</taxon>
    </lineage>
</organism>
<dbReference type="SUPFAM" id="SSF53474">
    <property type="entry name" value="alpha/beta-Hydrolases"/>
    <property type="match status" value="1"/>
</dbReference>
<dbReference type="Proteomes" id="UP000014760">
    <property type="component" value="Unassembled WGS sequence"/>
</dbReference>
<evidence type="ECO:0000313" key="2">
    <source>
        <dbReference type="EnsemblMetazoa" id="CapteP185168"/>
    </source>
</evidence>
<gene>
    <name evidence="1" type="ORF">CAPTEDRAFT_185168</name>
</gene>
<dbReference type="PANTHER" id="PTHR47533:SF4">
    <property type="entry name" value="AB HYDROLASE-1 DOMAIN-CONTAINING PROTEIN"/>
    <property type="match status" value="1"/>
</dbReference>
<dbReference type="InterPro" id="IPR010463">
    <property type="entry name" value="DUF1057"/>
</dbReference>
<name>R7V4Z8_CAPTE</name>
<dbReference type="EnsemblMetazoa" id="CapteT185168">
    <property type="protein sequence ID" value="CapteP185168"/>
    <property type="gene ID" value="CapteG185168"/>
</dbReference>
<dbReference type="HOGENOM" id="CLU_1329203_0_0_1"/>
<proteinExistence type="predicted"/>
<reference evidence="3" key="1">
    <citation type="submission" date="2012-12" db="EMBL/GenBank/DDBJ databases">
        <authorList>
            <person name="Hellsten U."/>
            <person name="Grimwood J."/>
            <person name="Chapman J.A."/>
            <person name="Shapiro H."/>
            <person name="Aerts A."/>
            <person name="Otillar R.P."/>
            <person name="Terry A.Y."/>
            <person name="Boore J.L."/>
            <person name="Simakov O."/>
            <person name="Marletaz F."/>
            <person name="Cho S.-J."/>
            <person name="Edsinger-Gonzales E."/>
            <person name="Havlak P."/>
            <person name="Kuo D.-H."/>
            <person name="Larsson T."/>
            <person name="Lv J."/>
            <person name="Arendt D."/>
            <person name="Savage R."/>
            <person name="Osoegawa K."/>
            <person name="de Jong P."/>
            <person name="Lindberg D.R."/>
            <person name="Seaver E.C."/>
            <person name="Weisblat D.A."/>
            <person name="Putnam N.H."/>
            <person name="Grigoriev I.V."/>
            <person name="Rokhsar D.S."/>
        </authorList>
    </citation>
    <scope>NUCLEOTIDE SEQUENCE</scope>
    <source>
        <strain evidence="3">I ESC-2004</strain>
    </source>
</reference>
<evidence type="ECO:0000313" key="1">
    <source>
        <dbReference type="EMBL" id="ELU13933.1"/>
    </source>
</evidence>
<dbReference type="InterPro" id="IPR029058">
    <property type="entry name" value="AB_hydrolase_fold"/>
</dbReference>
<reference evidence="2" key="3">
    <citation type="submission" date="2015-06" db="UniProtKB">
        <authorList>
            <consortium name="EnsemblMetazoa"/>
        </authorList>
    </citation>
    <scope>IDENTIFICATION</scope>
</reference>
<dbReference type="OrthoDB" id="6431331at2759"/>
<dbReference type="PANTHER" id="PTHR47533">
    <property type="entry name" value="PROTEIN CBG21859"/>
    <property type="match status" value="1"/>
</dbReference>
<dbReference type="EMBL" id="KB294907">
    <property type="protein sequence ID" value="ELU13933.1"/>
    <property type="molecule type" value="Genomic_DNA"/>
</dbReference>
<evidence type="ECO:0000313" key="3">
    <source>
        <dbReference type="Proteomes" id="UP000014760"/>
    </source>
</evidence>
<protein>
    <submittedName>
        <fullName evidence="1 2">Uncharacterized protein</fullName>
    </submittedName>
</protein>